<dbReference type="GO" id="GO:0016810">
    <property type="term" value="F:hydrolase activity, acting on carbon-nitrogen (but not peptide) bonds"/>
    <property type="evidence" value="ECO:0007669"/>
    <property type="project" value="InterPro"/>
</dbReference>
<dbReference type="EMBL" id="LT670844">
    <property type="protein sequence ID" value="SHL92469.1"/>
    <property type="molecule type" value="Genomic_DNA"/>
</dbReference>
<dbReference type="Gene3D" id="3.20.20.370">
    <property type="entry name" value="Glycoside hydrolase/deacetylase"/>
    <property type="match status" value="1"/>
</dbReference>
<evidence type="ECO:0000313" key="7">
    <source>
        <dbReference type="EMBL" id="SHL92469.1"/>
    </source>
</evidence>
<evidence type="ECO:0000256" key="3">
    <source>
        <dbReference type="ARBA" id="ARBA00020071"/>
    </source>
</evidence>
<dbReference type="Pfam" id="PF01522">
    <property type="entry name" value="Polysacc_deac_1"/>
    <property type="match status" value="1"/>
</dbReference>
<gene>
    <name evidence="7" type="ORF">SAMN05444159_7200</name>
</gene>
<dbReference type="InterPro" id="IPR002509">
    <property type="entry name" value="NODB_dom"/>
</dbReference>
<name>A0A1M7EM22_9BRAD</name>
<dbReference type="InterPro" id="IPR051398">
    <property type="entry name" value="Polysacch_Deacetylase"/>
</dbReference>
<dbReference type="OrthoDB" id="9782872at2"/>
<accession>A0A1M7EM22</accession>
<keyword evidence="4" id="KW-0732">Signal</keyword>
<sequence length="352" mass="39732">MPSDNPFLTRLQLELAYFSGVPWLRGRGAGGAGAILRFERVRPRRPTRFEPLRSCEITPKFLDRTIRALKRWKYDIVSMDEVVRRAVTLASRRRFVCLTFDGGYKDVITSAYPVLSRHGVPFTVYLPTAFPDGLGEAWWLALEAVIARENRLSLVMDRKELRFDIRQTPEKYQLYEFLGDWMRRLPPSDLSAAIKDLCSRYSVDLAALTRQVSMDWDDLTKLAADPLVTFGSATVNYPVLSNLKNAVALRELTMGKAVAEAAFRRDVRHFAYPFGDRAAFQRLHVMMAAEAGFTSAASAIPGIVEAEGRTNVHALPRIAWDGRQRSLRVMRVMLSGFTFAPVQPTRTAAARA</sequence>
<comment type="similarity">
    <text evidence="2">Belongs to the polysaccharide deacetylase family.</text>
</comment>
<feature type="domain" description="NodB homology" evidence="6">
    <location>
        <begin position="208"/>
        <end position="293"/>
    </location>
</feature>
<protein>
    <recommendedName>
        <fullName evidence="3">Chitooligosaccharide deacetylase</fullName>
    </recommendedName>
    <alternativeName>
        <fullName evidence="5">Nodulation protein B</fullName>
    </alternativeName>
</protein>
<dbReference type="InterPro" id="IPR011330">
    <property type="entry name" value="Glyco_hydro/deAcase_b/a-brl"/>
</dbReference>
<evidence type="ECO:0000256" key="4">
    <source>
        <dbReference type="ARBA" id="ARBA00022729"/>
    </source>
</evidence>
<evidence type="ECO:0000256" key="5">
    <source>
        <dbReference type="ARBA" id="ARBA00032976"/>
    </source>
</evidence>
<proteinExistence type="inferred from homology"/>
<evidence type="ECO:0000256" key="2">
    <source>
        <dbReference type="ARBA" id="ARBA00010973"/>
    </source>
</evidence>
<dbReference type="Proteomes" id="UP000189935">
    <property type="component" value="Chromosome I"/>
</dbReference>
<dbReference type="GO" id="GO:0005975">
    <property type="term" value="P:carbohydrate metabolic process"/>
    <property type="evidence" value="ECO:0007669"/>
    <property type="project" value="InterPro"/>
</dbReference>
<dbReference type="PANTHER" id="PTHR34216:SF7">
    <property type="entry name" value="POLY-BETA-1,6-N-ACETYL-D-GLUCOSAMINE N-DEACETYLASE"/>
    <property type="match status" value="1"/>
</dbReference>
<dbReference type="SUPFAM" id="SSF88713">
    <property type="entry name" value="Glycoside hydrolase/deacetylase"/>
    <property type="match status" value="1"/>
</dbReference>
<dbReference type="RefSeq" id="WP_079544224.1">
    <property type="nucleotide sequence ID" value="NZ_LT670844.1"/>
</dbReference>
<comment type="function">
    <text evidence="1">Is involved in generating a small heat-stable compound (Nod), an acylated oligomer of N-acetylglucosamine, that stimulates mitosis in various plant protoplasts.</text>
</comment>
<dbReference type="CDD" id="cd10968">
    <property type="entry name" value="CE4_Mlr8448_like_5s"/>
    <property type="match status" value="1"/>
</dbReference>
<reference evidence="7 8" key="1">
    <citation type="submission" date="2016-11" db="EMBL/GenBank/DDBJ databases">
        <authorList>
            <person name="Jaros S."/>
            <person name="Januszkiewicz K."/>
            <person name="Wedrychowicz H."/>
        </authorList>
    </citation>
    <scope>NUCLEOTIDE SEQUENCE [LARGE SCALE GENOMIC DNA]</scope>
    <source>
        <strain evidence="7 8">GAS499</strain>
    </source>
</reference>
<evidence type="ECO:0000256" key="1">
    <source>
        <dbReference type="ARBA" id="ARBA00003236"/>
    </source>
</evidence>
<organism evidence="7 8">
    <name type="scientific">Bradyrhizobium lablabi</name>
    <dbReference type="NCBI Taxonomy" id="722472"/>
    <lineage>
        <taxon>Bacteria</taxon>
        <taxon>Pseudomonadati</taxon>
        <taxon>Pseudomonadota</taxon>
        <taxon>Alphaproteobacteria</taxon>
        <taxon>Hyphomicrobiales</taxon>
        <taxon>Nitrobacteraceae</taxon>
        <taxon>Bradyrhizobium</taxon>
    </lineage>
</organism>
<dbReference type="PANTHER" id="PTHR34216">
    <property type="match status" value="1"/>
</dbReference>
<dbReference type="AlphaFoldDB" id="A0A1M7EM22"/>
<evidence type="ECO:0000259" key="6">
    <source>
        <dbReference type="Pfam" id="PF01522"/>
    </source>
</evidence>
<evidence type="ECO:0000313" key="8">
    <source>
        <dbReference type="Proteomes" id="UP000189935"/>
    </source>
</evidence>